<feature type="region of interest" description="Disordered" evidence="1">
    <location>
        <begin position="68"/>
        <end position="97"/>
    </location>
</feature>
<gene>
    <name evidence="3" type="ORF">MJG50_08400</name>
</gene>
<proteinExistence type="predicted"/>
<dbReference type="InterPro" id="IPR052928">
    <property type="entry name" value="Desiccation-related_membrane"/>
</dbReference>
<reference evidence="3" key="1">
    <citation type="submission" date="2022-02" db="EMBL/GenBank/DDBJ databases">
        <title>Fredinandcohnia quinoae sp. nov. isolated from Chenopodium quinoa seeds.</title>
        <authorList>
            <person name="Saati-Santamaria Z."/>
            <person name="Flores-Felix J.D."/>
            <person name="Igual J.M."/>
            <person name="Velazquez E."/>
            <person name="Garcia-Fraile P."/>
            <person name="Martinez-Molina E."/>
        </authorList>
    </citation>
    <scope>NUCLEOTIDE SEQUENCE</scope>
    <source>
        <strain evidence="3">SECRCQ15</strain>
    </source>
</reference>
<keyword evidence="2" id="KW-0812">Transmembrane</keyword>
<evidence type="ECO:0000313" key="3">
    <source>
        <dbReference type="EMBL" id="MCH1625343.1"/>
    </source>
</evidence>
<keyword evidence="2" id="KW-0472">Membrane</keyword>
<evidence type="ECO:0000256" key="1">
    <source>
        <dbReference type="SAM" id="MobiDB-lite"/>
    </source>
</evidence>
<dbReference type="PANTHER" id="PTHR35792:SF1">
    <property type="entry name" value="SLL0268 PROTEIN"/>
    <property type="match status" value="1"/>
</dbReference>
<dbReference type="Proteomes" id="UP001431131">
    <property type="component" value="Unassembled WGS sequence"/>
</dbReference>
<comment type="caution">
    <text evidence="3">The sequence shown here is derived from an EMBL/GenBank/DDBJ whole genome shotgun (WGS) entry which is preliminary data.</text>
</comment>
<evidence type="ECO:0000313" key="4">
    <source>
        <dbReference type="Proteomes" id="UP001431131"/>
    </source>
</evidence>
<dbReference type="PANTHER" id="PTHR35792">
    <property type="entry name" value="GENERAL STRESS PROTEIN"/>
    <property type="match status" value="1"/>
</dbReference>
<evidence type="ECO:0000256" key="2">
    <source>
        <dbReference type="SAM" id="Phobius"/>
    </source>
</evidence>
<organism evidence="3 4">
    <name type="scientific">Fredinandcohnia quinoae</name>
    <dbReference type="NCBI Taxonomy" id="2918902"/>
    <lineage>
        <taxon>Bacteria</taxon>
        <taxon>Bacillati</taxon>
        <taxon>Bacillota</taxon>
        <taxon>Bacilli</taxon>
        <taxon>Bacillales</taxon>
        <taxon>Bacillaceae</taxon>
        <taxon>Fredinandcohnia</taxon>
    </lineage>
</organism>
<protein>
    <submittedName>
        <fullName evidence="3">YtxH domain-containing protein</fullName>
    </submittedName>
</protein>
<feature type="transmembrane region" description="Helical" evidence="2">
    <location>
        <begin position="6"/>
        <end position="29"/>
    </location>
</feature>
<dbReference type="RefSeq" id="WP_240254660.1">
    <property type="nucleotide sequence ID" value="NZ_JAKTTI010000010.1"/>
</dbReference>
<name>A0AAW5DY97_9BACI</name>
<keyword evidence="2" id="KW-1133">Transmembrane helix</keyword>
<sequence>MAKGNGGKTFIIGTIVGSVVGAATALFLTPKNGQEIRQKLTSQASVVKEKTNSLSKTISEQSNQIISKVKGGGAKKNDEVVQQPNEQSETVSSNTSNEQLFQAKLAEAQKALTDAESGLNQ</sequence>
<dbReference type="EMBL" id="JAKTTI010000010">
    <property type="protein sequence ID" value="MCH1625343.1"/>
    <property type="molecule type" value="Genomic_DNA"/>
</dbReference>
<feature type="compositionally biased region" description="Polar residues" evidence="1">
    <location>
        <begin position="80"/>
        <end position="97"/>
    </location>
</feature>
<keyword evidence="4" id="KW-1185">Reference proteome</keyword>
<accession>A0AAW5DY97</accession>
<dbReference type="InterPro" id="IPR024623">
    <property type="entry name" value="YtxH"/>
</dbReference>
<dbReference type="Pfam" id="PF12732">
    <property type="entry name" value="YtxH"/>
    <property type="match status" value="1"/>
</dbReference>
<dbReference type="AlphaFoldDB" id="A0AAW5DY97"/>